<comment type="caution">
    <text evidence="1">The sequence shown here is derived from an EMBL/GenBank/DDBJ whole genome shotgun (WGS) entry which is preliminary data.</text>
</comment>
<evidence type="ECO:0000313" key="1">
    <source>
        <dbReference type="EMBL" id="KAJ1185643.1"/>
    </source>
</evidence>
<dbReference type="Proteomes" id="UP001066276">
    <property type="component" value="Chromosome 3_1"/>
</dbReference>
<name>A0AAV7U9P6_PLEWA</name>
<proteinExistence type="predicted"/>
<gene>
    <name evidence="1" type="ORF">NDU88_002433</name>
</gene>
<accession>A0AAV7U9P6</accession>
<organism evidence="1 2">
    <name type="scientific">Pleurodeles waltl</name>
    <name type="common">Iberian ribbed newt</name>
    <dbReference type="NCBI Taxonomy" id="8319"/>
    <lineage>
        <taxon>Eukaryota</taxon>
        <taxon>Metazoa</taxon>
        <taxon>Chordata</taxon>
        <taxon>Craniata</taxon>
        <taxon>Vertebrata</taxon>
        <taxon>Euteleostomi</taxon>
        <taxon>Amphibia</taxon>
        <taxon>Batrachia</taxon>
        <taxon>Caudata</taxon>
        <taxon>Salamandroidea</taxon>
        <taxon>Salamandridae</taxon>
        <taxon>Pleurodelinae</taxon>
        <taxon>Pleurodeles</taxon>
    </lineage>
</organism>
<sequence>MHPLKTAIANQLAHSARLRKLRKQHSEAEALLRKHDYKFYLVREHPQGDRARKLLAWLVHDEHQNPPIGTIKIHNSTLAVTQSAINDAFQDYYHTLYGVPPAPTHMQLEAFMTEAPVSRLSPAQTAALEEPIRIEELHAAIA</sequence>
<evidence type="ECO:0000313" key="2">
    <source>
        <dbReference type="Proteomes" id="UP001066276"/>
    </source>
</evidence>
<dbReference type="AlphaFoldDB" id="A0AAV7U9P6"/>
<dbReference type="EMBL" id="JANPWB010000005">
    <property type="protein sequence ID" value="KAJ1185643.1"/>
    <property type="molecule type" value="Genomic_DNA"/>
</dbReference>
<protein>
    <submittedName>
        <fullName evidence="1">Uncharacterized protein</fullName>
    </submittedName>
</protein>
<reference evidence="1" key="1">
    <citation type="journal article" date="2022" name="bioRxiv">
        <title>Sequencing and chromosome-scale assembly of the giantPleurodeles waltlgenome.</title>
        <authorList>
            <person name="Brown T."/>
            <person name="Elewa A."/>
            <person name="Iarovenko S."/>
            <person name="Subramanian E."/>
            <person name="Araus A.J."/>
            <person name="Petzold A."/>
            <person name="Susuki M."/>
            <person name="Suzuki K.-i.T."/>
            <person name="Hayashi T."/>
            <person name="Toyoda A."/>
            <person name="Oliveira C."/>
            <person name="Osipova E."/>
            <person name="Leigh N.D."/>
            <person name="Simon A."/>
            <person name="Yun M.H."/>
        </authorList>
    </citation>
    <scope>NUCLEOTIDE SEQUENCE</scope>
    <source>
        <strain evidence="1">20211129_DDA</strain>
        <tissue evidence="1">Liver</tissue>
    </source>
</reference>
<keyword evidence="2" id="KW-1185">Reference proteome</keyword>